<evidence type="ECO:0000256" key="2">
    <source>
        <dbReference type="ARBA" id="ARBA00022741"/>
    </source>
</evidence>
<dbReference type="AlphaFoldDB" id="L1JNG3"/>
<comment type="subcellular location">
    <subcellularLocation>
        <location evidence="1">Plastid</location>
        <location evidence="1">Chloroplast</location>
    </subcellularLocation>
</comment>
<evidence type="ECO:0000256" key="3">
    <source>
        <dbReference type="ARBA" id="ARBA00022801"/>
    </source>
</evidence>
<dbReference type="InterPro" id="IPR050534">
    <property type="entry name" value="Coronavir_polyprotein_1ab"/>
</dbReference>
<evidence type="ECO:0000256" key="1">
    <source>
        <dbReference type="ARBA" id="ARBA00004229"/>
    </source>
</evidence>
<dbReference type="PaxDb" id="55529-EKX50131"/>
<dbReference type="STRING" id="905079.L1JNG3"/>
<dbReference type="RefSeq" id="XP_005837111.1">
    <property type="nucleotide sequence ID" value="XM_005837054.1"/>
</dbReference>
<keyword evidence="4" id="KW-0347">Helicase</keyword>
<dbReference type="PANTHER" id="PTHR43788:SF8">
    <property type="entry name" value="DNA-BINDING PROTEIN SMUBP-2"/>
    <property type="match status" value="1"/>
</dbReference>
<name>L1JNG3_GUITC</name>
<dbReference type="EnsemblProtists" id="EKX50131">
    <property type="protein sequence ID" value="EKX50131"/>
    <property type="gene ID" value="GUITHDRAFT_67102"/>
</dbReference>
<organism evidence="7">
    <name type="scientific">Guillardia theta (strain CCMP2712)</name>
    <name type="common">Cryptophyte</name>
    <dbReference type="NCBI Taxonomy" id="905079"/>
    <lineage>
        <taxon>Eukaryota</taxon>
        <taxon>Cryptophyceae</taxon>
        <taxon>Pyrenomonadales</taxon>
        <taxon>Geminigeraceae</taxon>
        <taxon>Guillardia</taxon>
    </lineage>
</organism>
<dbReference type="eggNOG" id="KOG1802">
    <property type="taxonomic scope" value="Eukaryota"/>
</dbReference>
<evidence type="ECO:0000256" key="4">
    <source>
        <dbReference type="ARBA" id="ARBA00022806"/>
    </source>
</evidence>
<keyword evidence="2" id="KW-0547">Nucleotide-binding</keyword>
<evidence type="ECO:0000313" key="9">
    <source>
        <dbReference type="Proteomes" id="UP000011087"/>
    </source>
</evidence>
<keyword evidence="5" id="KW-0067">ATP-binding</keyword>
<dbReference type="InterPro" id="IPR027417">
    <property type="entry name" value="P-loop_NTPase"/>
</dbReference>
<feature type="domain" description="DNA2/NAM7 helicase-like C-terminal" evidence="6">
    <location>
        <begin position="2"/>
        <end position="89"/>
    </location>
</feature>
<dbReference type="InterPro" id="IPR047187">
    <property type="entry name" value="SF1_C_Upf1"/>
</dbReference>
<proteinExistence type="predicted"/>
<dbReference type="Pfam" id="PF13087">
    <property type="entry name" value="AAA_12"/>
    <property type="match status" value="1"/>
</dbReference>
<dbReference type="HOGENOM" id="CLU_2089421_0_0_1"/>
<accession>L1JNG3</accession>
<reference evidence="7 9" key="1">
    <citation type="journal article" date="2012" name="Nature">
        <title>Algal genomes reveal evolutionary mosaicism and the fate of nucleomorphs.</title>
        <authorList>
            <consortium name="DOE Joint Genome Institute"/>
            <person name="Curtis B.A."/>
            <person name="Tanifuji G."/>
            <person name="Burki F."/>
            <person name="Gruber A."/>
            <person name="Irimia M."/>
            <person name="Maruyama S."/>
            <person name="Arias M.C."/>
            <person name="Ball S.G."/>
            <person name="Gile G.H."/>
            <person name="Hirakawa Y."/>
            <person name="Hopkins J.F."/>
            <person name="Kuo A."/>
            <person name="Rensing S.A."/>
            <person name="Schmutz J."/>
            <person name="Symeonidi A."/>
            <person name="Elias M."/>
            <person name="Eveleigh R.J."/>
            <person name="Herman E.K."/>
            <person name="Klute M.J."/>
            <person name="Nakayama T."/>
            <person name="Obornik M."/>
            <person name="Reyes-Prieto A."/>
            <person name="Armbrust E.V."/>
            <person name="Aves S.J."/>
            <person name="Beiko R.G."/>
            <person name="Coutinho P."/>
            <person name="Dacks J.B."/>
            <person name="Durnford D.G."/>
            <person name="Fast N.M."/>
            <person name="Green B.R."/>
            <person name="Grisdale C.J."/>
            <person name="Hempel F."/>
            <person name="Henrissat B."/>
            <person name="Hoppner M.P."/>
            <person name="Ishida K."/>
            <person name="Kim E."/>
            <person name="Koreny L."/>
            <person name="Kroth P.G."/>
            <person name="Liu Y."/>
            <person name="Malik S.B."/>
            <person name="Maier U.G."/>
            <person name="McRose D."/>
            <person name="Mock T."/>
            <person name="Neilson J.A."/>
            <person name="Onodera N.T."/>
            <person name="Poole A.M."/>
            <person name="Pritham E.J."/>
            <person name="Richards T.A."/>
            <person name="Rocap G."/>
            <person name="Roy S.W."/>
            <person name="Sarai C."/>
            <person name="Schaack S."/>
            <person name="Shirato S."/>
            <person name="Slamovits C.H."/>
            <person name="Spencer D.F."/>
            <person name="Suzuki S."/>
            <person name="Worden A.Z."/>
            <person name="Zauner S."/>
            <person name="Barry K."/>
            <person name="Bell C."/>
            <person name="Bharti A.K."/>
            <person name="Crow J.A."/>
            <person name="Grimwood J."/>
            <person name="Kramer R."/>
            <person name="Lindquist E."/>
            <person name="Lucas S."/>
            <person name="Salamov A."/>
            <person name="McFadden G.I."/>
            <person name="Lane C.E."/>
            <person name="Keeling P.J."/>
            <person name="Gray M.W."/>
            <person name="Grigoriev I.V."/>
            <person name="Archibald J.M."/>
        </authorList>
    </citation>
    <scope>NUCLEOTIDE SEQUENCE</scope>
    <source>
        <strain evidence="7 9">CCMP2712</strain>
    </source>
</reference>
<evidence type="ECO:0000256" key="5">
    <source>
        <dbReference type="ARBA" id="ARBA00022840"/>
    </source>
</evidence>
<sequence>MIITFYKEQFSRLLNVAEMTGLYNKSTKCFVDNFRIVTVDSAQGSEADTVILSCVRCNFSQSVGFIKSPNRLCVAISRARERLVILGSSSTMKVVHVLHDIYRDAKRKGNLIESITI</sequence>
<reference evidence="8" key="3">
    <citation type="submission" date="2015-06" db="UniProtKB">
        <authorList>
            <consortium name="EnsemblProtists"/>
        </authorList>
    </citation>
    <scope>IDENTIFICATION</scope>
</reference>
<keyword evidence="9" id="KW-1185">Reference proteome</keyword>
<dbReference type="GO" id="GO:0009507">
    <property type="term" value="C:chloroplast"/>
    <property type="evidence" value="ECO:0007669"/>
    <property type="project" value="UniProtKB-SubCell"/>
</dbReference>
<dbReference type="GO" id="GO:0043139">
    <property type="term" value="F:5'-3' DNA helicase activity"/>
    <property type="evidence" value="ECO:0007669"/>
    <property type="project" value="TreeGrafter"/>
</dbReference>
<dbReference type="PANTHER" id="PTHR43788">
    <property type="entry name" value="DNA2/NAM7 HELICASE FAMILY MEMBER"/>
    <property type="match status" value="1"/>
</dbReference>
<dbReference type="Proteomes" id="UP000011087">
    <property type="component" value="Unassembled WGS sequence"/>
</dbReference>
<dbReference type="OrthoDB" id="6513042at2759"/>
<reference evidence="9" key="2">
    <citation type="submission" date="2012-11" db="EMBL/GenBank/DDBJ databases">
        <authorList>
            <person name="Kuo A."/>
            <person name="Curtis B.A."/>
            <person name="Tanifuji G."/>
            <person name="Burki F."/>
            <person name="Gruber A."/>
            <person name="Irimia M."/>
            <person name="Maruyama S."/>
            <person name="Arias M.C."/>
            <person name="Ball S.G."/>
            <person name="Gile G.H."/>
            <person name="Hirakawa Y."/>
            <person name="Hopkins J.F."/>
            <person name="Rensing S.A."/>
            <person name="Schmutz J."/>
            <person name="Symeonidi A."/>
            <person name="Elias M."/>
            <person name="Eveleigh R.J."/>
            <person name="Herman E.K."/>
            <person name="Klute M.J."/>
            <person name="Nakayama T."/>
            <person name="Obornik M."/>
            <person name="Reyes-Prieto A."/>
            <person name="Armbrust E.V."/>
            <person name="Aves S.J."/>
            <person name="Beiko R.G."/>
            <person name="Coutinho P."/>
            <person name="Dacks J.B."/>
            <person name="Durnford D.G."/>
            <person name="Fast N.M."/>
            <person name="Green B.R."/>
            <person name="Grisdale C."/>
            <person name="Hempe F."/>
            <person name="Henrissat B."/>
            <person name="Hoppner M.P."/>
            <person name="Ishida K.-I."/>
            <person name="Kim E."/>
            <person name="Koreny L."/>
            <person name="Kroth P.G."/>
            <person name="Liu Y."/>
            <person name="Malik S.-B."/>
            <person name="Maier U.G."/>
            <person name="McRose D."/>
            <person name="Mock T."/>
            <person name="Neilson J.A."/>
            <person name="Onodera N.T."/>
            <person name="Poole A.M."/>
            <person name="Pritham E.J."/>
            <person name="Richards T.A."/>
            <person name="Rocap G."/>
            <person name="Roy S.W."/>
            <person name="Sarai C."/>
            <person name="Schaack S."/>
            <person name="Shirato S."/>
            <person name="Slamovits C.H."/>
            <person name="Spencer D.F."/>
            <person name="Suzuki S."/>
            <person name="Worden A.Z."/>
            <person name="Zauner S."/>
            <person name="Barry K."/>
            <person name="Bell C."/>
            <person name="Bharti A.K."/>
            <person name="Crow J.A."/>
            <person name="Grimwood J."/>
            <person name="Kramer R."/>
            <person name="Lindquist E."/>
            <person name="Lucas S."/>
            <person name="Salamov A."/>
            <person name="McFadden G.I."/>
            <person name="Lane C.E."/>
            <person name="Keeling P.J."/>
            <person name="Gray M.W."/>
            <person name="Grigoriev I.V."/>
            <person name="Archibald J.M."/>
        </authorList>
    </citation>
    <scope>NUCLEOTIDE SEQUENCE</scope>
    <source>
        <strain evidence="9">CCMP2712</strain>
    </source>
</reference>
<evidence type="ECO:0000313" key="8">
    <source>
        <dbReference type="EnsemblProtists" id="EKX50131"/>
    </source>
</evidence>
<keyword evidence="3" id="KW-0378">Hydrolase</keyword>
<dbReference type="InterPro" id="IPR041679">
    <property type="entry name" value="DNA2/NAM7-like_C"/>
</dbReference>
<dbReference type="GeneID" id="17306985"/>
<protein>
    <recommendedName>
        <fullName evidence="6">DNA2/NAM7 helicase-like C-terminal domain-containing protein</fullName>
    </recommendedName>
</protein>
<dbReference type="GO" id="GO:0005524">
    <property type="term" value="F:ATP binding"/>
    <property type="evidence" value="ECO:0007669"/>
    <property type="project" value="UniProtKB-KW"/>
</dbReference>
<dbReference type="CDD" id="cd18808">
    <property type="entry name" value="SF1_C_Upf1"/>
    <property type="match status" value="1"/>
</dbReference>
<dbReference type="Gene3D" id="3.40.50.300">
    <property type="entry name" value="P-loop containing nucleotide triphosphate hydrolases"/>
    <property type="match status" value="1"/>
</dbReference>
<evidence type="ECO:0000259" key="6">
    <source>
        <dbReference type="Pfam" id="PF13087"/>
    </source>
</evidence>
<dbReference type="GO" id="GO:0016787">
    <property type="term" value="F:hydrolase activity"/>
    <property type="evidence" value="ECO:0007669"/>
    <property type="project" value="UniProtKB-KW"/>
</dbReference>
<dbReference type="SUPFAM" id="SSF52540">
    <property type="entry name" value="P-loop containing nucleoside triphosphate hydrolases"/>
    <property type="match status" value="1"/>
</dbReference>
<dbReference type="EMBL" id="JH992979">
    <property type="protein sequence ID" value="EKX50131.1"/>
    <property type="molecule type" value="Genomic_DNA"/>
</dbReference>
<evidence type="ECO:0000313" key="7">
    <source>
        <dbReference type="EMBL" id="EKX50131.1"/>
    </source>
</evidence>
<dbReference type="KEGG" id="gtt:GUITHDRAFT_67102"/>
<gene>
    <name evidence="7" type="ORF">GUITHDRAFT_67102</name>
</gene>